<comment type="similarity">
    <text evidence="1">Belongs to the methylmalonyl-CoA epimerase family.</text>
</comment>
<accession>A0ABR6CQL8</accession>
<dbReference type="Pfam" id="PF13669">
    <property type="entry name" value="Glyoxalase_4"/>
    <property type="match status" value="1"/>
</dbReference>
<feature type="domain" description="VOC" evidence="3">
    <location>
        <begin position="4"/>
        <end position="132"/>
    </location>
</feature>
<gene>
    <name evidence="4" type="ORF">HNP81_002621</name>
</gene>
<keyword evidence="4" id="KW-0413">Isomerase</keyword>
<keyword evidence="5" id="KW-1185">Reference proteome</keyword>
<dbReference type="Proteomes" id="UP000626697">
    <property type="component" value="Unassembled WGS sequence"/>
</dbReference>
<dbReference type="PANTHER" id="PTHR43048">
    <property type="entry name" value="METHYLMALONYL-COA EPIMERASE"/>
    <property type="match status" value="1"/>
</dbReference>
<evidence type="ECO:0000313" key="4">
    <source>
        <dbReference type="EMBL" id="MBA9027331.1"/>
    </source>
</evidence>
<dbReference type="GO" id="GO:0004493">
    <property type="term" value="F:methylmalonyl-CoA epimerase activity"/>
    <property type="evidence" value="ECO:0007669"/>
    <property type="project" value="UniProtKB-EC"/>
</dbReference>
<dbReference type="InterPro" id="IPR017515">
    <property type="entry name" value="MeMalonyl-CoA_epimerase"/>
</dbReference>
<evidence type="ECO:0000256" key="2">
    <source>
        <dbReference type="ARBA" id="ARBA00022723"/>
    </source>
</evidence>
<dbReference type="PANTHER" id="PTHR43048:SF3">
    <property type="entry name" value="METHYLMALONYL-COA EPIMERASE, MITOCHONDRIAL"/>
    <property type="match status" value="1"/>
</dbReference>
<evidence type="ECO:0000256" key="1">
    <source>
        <dbReference type="ARBA" id="ARBA00009308"/>
    </source>
</evidence>
<reference evidence="4 5" key="1">
    <citation type="submission" date="2020-08" db="EMBL/GenBank/DDBJ databases">
        <title>Genomic Encyclopedia of Type Strains, Phase IV (KMG-IV): sequencing the most valuable type-strain genomes for metagenomic binning, comparative biology and taxonomic classification.</title>
        <authorList>
            <person name="Goeker M."/>
        </authorList>
    </citation>
    <scope>NUCLEOTIDE SEQUENCE [LARGE SCALE GENOMIC DNA]</scope>
    <source>
        <strain evidence="4 5">DSM 105481</strain>
    </source>
</reference>
<dbReference type="PROSITE" id="PS51819">
    <property type="entry name" value="VOC"/>
    <property type="match status" value="1"/>
</dbReference>
<sequence length="138" mass="15339">MIKRIDHIGIAVTSIAEALPLYTNVFQLELEGIEIVEDQRVRVAFLNAGNTKLELVEALSKDSPIAQFIEKRGEGIHHIAFSVENISSRIEEINNGGLHMIDKTARIGAHQAQIAFLHPKSGGGVLYELCEHEEEEEK</sequence>
<dbReference type="NCBIfam" id="TIGR03081">
    <property type="entry name" value="metmalonyl_epim"/>
    <property type="match status" value="1"/>
</dbReference>
<dbReference type="EC" id="5.1.99.1" evidence="4"/>
<evidence type="ECO:0000259" key="3">
    <source>
        <dbReference type="PROSITE" id="PS51819"/>
    </source>
</evidence>
<comment type="caution">
    <text evidence="4">The sequence shown here is derived from an EMBL/GenBank/DDBJ whole genome shotgun (WGS) entry which is preliminary data.</text>
</comment>
<dbReference type="InterPro" id="IPR037523">
    <property type="entry name" value="VOC_core"/>
</dbReference>
<name>A0ABR6CQL8_9BACI</name>
<dbReference type="CDD" id="cd07249">
    <property type="entry name" value="MMCE"/>
    <property type="match status" value="1"/>
</dbReference>
<dbReference type="EMBL" id="JACJHX010000007">
    <property type="protein sequence ID" value="MBA9027331.1"/>
    <property type="molecule type" value="Genomic_DNA"/>
</dbReference>
<protein>
    <submittedName>
        <fullName evidence="4">Methylmalonyl-CoA/ethylmalonyl-CoA epimerase</fullName>
        <ecNumber evidence="4">5.1.99.1</ecNumber>
    </submittedName>
</protein>
<dbReference type="Gene3D" id="3.10.180.10">
    <property type="entry name" value="2,3-Dihydroxybiphenyl 1,2-Dioxygenase, domain 1"/>
    <property type="match status" value="1"/>
</dbReference>
<keyword evidence="2" id="KW-0479">Metal-binding</keyword>
<dbReference type="SUPFAM" id="SSF54593">
    <property type="entry name" value="Glyoxalase/Bleomycin resistance protein/Dihydroxybiphenyl dioxygenase"/>
    <property type="match status" value="1"/>
</dbReference>
<proteinExistence type="inferred from homology"/>
<dbReference type="InterPro" id="IPR051785">
    <property type="entry name" value="MMCE/EMCE_epimerase"/>
</dbReference>
<organism evidence="4 5">
    <name type="scientific">Peribacillus huizhouensis</name>
    <dbReference type="NCBI Taxonomy" id="1501239"/>
    <lineage>
        <taxon>Bacteria</taxon>
        <taxon>Bacillati</taxon>
        <taxon>Bacillota</taxon>
        <taxon>Bacilli</taxon>
        <taxon>Bacillales</taxon>
        <taxon>Bacillaceae</taxon>
        <taxon>Peribacillus</taxon>
    </lineage>
</organism>
<dbReference type="RefSeq" id="WP_182502851.1">
    <property type="nucleotide sequence ID" value="NZ_JACJHX010000007.1"/>
</dbReference>
<dbReference type="InterPro" id="IPR029068">
    <property type="entry name" value="Glyas_Bleomycin-R_OHBP_Dase"/>
</dbReference>
<evidence type="ECO:0000313" key="5">
    <source>
        <dbReference type="Proteomes" id="UP000626697"/>
    </source>
</evidence>